<organism evidence="2 3">
    <name type="scientific">Candidatus Roizmanbacteria bacterium GW2011_GWA2_37_7</name>
    <dbReference type="NCBI Taxonomy" id="1618481"/>
    <lineage>
        <taxon>Bacteria</taxon>
        <taxon>Candidatus Roizmaniibacteriota</taxon>
    </lineage>
</organism>
<keyword evidence="1" id="KW-0472">Membrane</keyword>
<evidence type="ECO:0000313" key="2">
    <source>
        <dbReference type="EMBL" id="KKQ38135.1"/>
    </source>
</evidence>
<reference evidence="2 3" key="1">
    <citation type="journal article" date="2015" name="Nature">
        <title>rRNA introns, odd ribosomes, and small enigmatic genomes across a large radiation of phyla.</title>
        <authorList>
            <person name="Brown C.T."/>
            <person name="Hug L.A."/>
            <person name="Thomas B.C."/>
            <person name="Sharon I."/>
            <person name="Castelle C.J."/>
            <person name="Singh A."/>
            <person name="Wilkins M.J."/>
            <person name="Williams K.H."/>
            <person name="Banfield J.F."/>
        </authorList>
    </citation>
    <scope>NUCLEOTIDE SEQUENCE [LARGE SCALE GENOMIC DNA]</scope>
</reference>
<dbReference type="Proteomes" id="UP000034471">
    <property type="component" value="Unassembled WGS sequence"/>
</dbReference>
<evidence type="ECO:0000256" key="1">
    <source>
        <dbReference type="SAM" id="Phobius"/>
    </source>
</evidence>
<dbReference type="EMBL" id="LBTJ01000017">
    <property type="protein sequence ID" value="KKQ38135.1"/>
    <property type="molecule type" value="Genomic_DNA"/>
</dbReference>
<feature type="non-terminal residue" evidence="2">
    <location>
        <position position="221"/>
    </location>
</feature>
<dbReference type="AlphaFoldDB" id="A0A0G0HHZ7"/>
<accession>A0A0G0HHZ7</accession>
<keyword evidence="1" id="KW-0812">Transmembrane</keyword>
<name>A0A0G0HHZ7_9BACT</name>
<keyword evidence="1" id="KW-1133">Transmembrane helix</keyword>
<feature type="transmembrane region" description="Helical" evidence="1">
    <location>
        <begin position="198"/>
        <end position="220"/>
    </location>
</feature>
<comment type="caution">
    <text evidence="2">The sequence shown here is derived from an EMBL/GenBank/DDBJ whole genome shotgun (WGS) entry which is preliminary data.</text>
</comment>
<gene>
    <name evidence="2" type="ORF">US54_C0017G0001</name>
</gene>
<sequence length="221" mass="25449">MFVPIILTLIYICFFIFDFSVRSNLAQLTNIDYFDTHEQLLTQTPIIFIIGNPNQKAITGIHIALMRKSIQKSDFVVLEAFDEAGQKLAHKEVNDYTLPNGFGEFYIAFGKKLRNKEIEVQVSKKYEQNTVLIQQADTSSFKSSIERNYGHYDSFYDTKPVQITFPKNKYKVNILGSYTFGDMIANVYNHFTQRPSFYYAYISTTIILLLIGGTSVGFLIY</sequence>
<proteinExistence type="predicted"/>
<evidence type="ECO:0000313" key="3">
    <source>
        <dbReference type="Proteomes" id="UP000034471"/>
    </source>
</evidence>
<protein>
    <submittedName>
        <fullName evidence="2">Uncharacterized protein</fullName>
    </submittedName>
</protein>
<dbReference type="STRING" id="1618481.US54_C0017G0001"/>